<evidence type="ECO:0000313" key="2">
    <source>
        <dbReference type="EMBL" id="MCQ4950981.1"/>
    </source>
</evidence>
<dbReference type="RefSeq" id="WP_256137038.1">
    <property type="nucleotide sequence ID" value="NZ_JANGAB010000522.1"/>
</dbReference>
<dbReference type="AlphaFoldDB" id="A0AAW5KDF4"/>
<organism evidence="2 3">
    <name type="scientific">Bittarella massiliensis</name>
    <name type="common">ex Durand et al. 2017</name>
    <dbReference type="NCBI Taxonomy" id="1720313"/>
    <lineage>
        <taxon>Bacteria</taxon>
        <taxon>Bacillati</taxon>
        <taxon>Bacillota</taxon>
        <taxon>Clostridia</taxon>
        <taxon>Eubacteriales</taxon>
        <taxon>Oscillospiraceae</taxon>
        <taxon>Bittarella (ex Durand et al. 2017)</taxon>
    </lineage>
</organism>
<sequence>VPVCHCVGDETGAGDGNTATLELTYTFRERVEPPAIDPVDPDTPMPEPEEEVDKGGLVHQTYREQIVQIITDPPAFGGTLTAEDLKAVIEGRYAFG</sequence>
<evidence type="ECO:0000313" key="3">
    <source>
        <dbReference type="Proteomes" id="UP001205063"/>
    </source>
</evidence>
<accession>A0AAW5KDF4</accession>
<feature type="non-terminal residue" evidence="2">
    <location>
        <position position="1"/>
    </location>
</feature>
<feature type="region of interest" description="Disordered" evidence="1">
    <location>
        <begin position="33"/>
        <end position="55"/>
    </location>
</feature>
<feature type="non-terminal residue" evidence="2">
    <location>
        <position position="96"/>
    </location>
</feature>
<proteinExistence type="predicted"/>
<comment type="caution">
    <text evidence="2">The sequence shown here is derived from an EMBL/GenBank/DDBJ whole genome shotgun (WGS) entry which is preliminary data.</text>
</comment>
<reference evidence="2" key="1">
    <citation type="submission" date="2022-06" db="EMBL/GenBank/DDBJ databases">
        <title>Isolation of gut microbiota from human fecal samples.</title>
        <authorList>
            <person name="Pamer E.G."/>
            <person name="Barat B."/>
            <person name="Waligurski E."/>
            <person name="Medina S."/>
            <person name="Paddock L."/>
            <person name="Mostad J."/>
        </authorList>
    </citation>
    <scope>NUCLEOTIDE SEQUENCE</scope>
    <source>
        <strain evidence="2">DFI.7.96</strain>
    </source>
</reference>
<protein>
    <submittedName>
        <fullName evidence="2">Uncharacterized protein</fullName>
    </submittedName>
</protein>
<dbReference type="Proteomes" id="UP001205063">
    <property type="component" value="Unassembled WGS sequence"/>
</dbReference>
<name>A0AAW5KDF4_9FIRM</name>
<gene>
    <name evidence="2" type="ORF">NE646_15300</name>
</gene>
<dbReference type="EMBL" id="JANGAB010000522">
    <property type="protein sequence ID" value="MCQ4950981.1"/>
    <property type="molecule type" value="Genomic_DNA"/>
</dbReference>
<evidence type="ECO:0000256" key="1">
    <source>
        <dbReference type="SAM" id="MobiDB-lite"/>
    </source>
</evidence>